<dbReference type="AlphaFoldDB" id="A0A8J3NLB6"/>
<keyword evidence="2" id="KW-0238">DNA-binding</keyword>
<dbReference type="SMART" id="SM00421">
    <property type="entry name" value="HTH_LUXR"/>
    <property type="match status" value="1"/>
</dbReference>
<dbReference type="Pfam" id="PF13191">
    <property type="entry name" value="AAA_16"/>
    <property type="match status" value="1"/>
</dbReference>
<dbReference type="PROSITE" id="PS50043">
    <property type="entry name" value="HTH_LUXR_2"/>
    <property type="match status" value="1"/>
</dbReference>
<dbReference type="InterPro" id="IPR027417">
    <property type="entry name" value="P-loop_NTPase"/>
</dbReference>
<feature type="domain" description="HTH luxR-type" evidence="4">
    <location>
        <begin position="262"/>
        <end position="327"/>
    </location>
</feature>
<dbReference type="Proteomes" id="UP000601223">
    <property type="component" value="Unassembled WGS sequence"/>
</dbReference>
<dbReference type="InterPro" id="IPR000792">
    <property type="entry name" value="Tscrpt_reg_LuxR_C"/>
</dbReference>
<dbReference type="GO" id="GO:0006355">
    <property type="term" value="P:regulation of DNA-templated transcription"/>
    <property type="evidence" value="ECO:0007669"/>
    <property type="project" value="InterPro"/>
</dbReference>
<dbReference type="GO" id="GO:0003677">
    <property type="term" value="F:DNA binding"/>
    <property type="evidence" value="ECO:0007669"/>
    <property type="project" value="UniProtKB-KW"/>
</dbReference>
<dbReference type="EMBL" id="BONF01000030">
    <property type="protein sequence ID" value="GIF83651.1"/>
    <property type="molecule type" value="Genomic_DNA"/>
</dbReference>
<accession>A0A8J3NLB6</accession>
<keyword evidence="3" id="KW-0804">Transcription</keyword>
<proteinExistence type="predicted"/>
<dbReference type="Gene3D" id="3.40.50.300">
    <property type="entry name" value="P-loop containing nucleotide triphosphate hydrolases"/>
    <property type="match status" value="1"/>
</dbReference>
<gene>
    <name evidence="5" type="ORF">Cba03nite_50000</name>
</gene>
<dbReference type="RefSeq" id="WP_239125996.1">
    <property type="nucleotide sequence ID" value="NZ_BONF01000030.1"/>
</dbReference>
<dbReference type="PRINTS" id="PR00038">
    <property type="entry name" value="HTHLUXR"/>
</dbReference>
<dbReference type="Pfam" id="PF00196">
    <property type="entry name" value="GerE"/>
    <property type="match status" value="1"/>
</dbReference>
<evidence type="ECO:0000256" key="3">
    <source>
        <dbReference type="ARBA" id="ARBA00023163"/>
    </source>
</evidence>
<evidence type="ECO:0000313" key="6">
    <source>
        <dbReference type="Proteomes" id="UP000601223"/>
    </source>
</evidence>
<sequence length="327" mass="33929">MTAVAMVGREAERQELLRRWSGPRSGGRPDVVLITGAAGIGKSRLAASAVAAFSPAPAVVLSGAARLHSPAPYDWLAAVLSGRDTHDLPVPAGGLAWLAQDPHAPNERYAPEALLRLAVRTVRALVGTGPAVLVVEDLHALDPASLNLIGELATAPGLPALLLVTSRLPDSADSPELVARTLARLSGAPGAIRQHLPPLGTAEIAGIIAQVHGDVPAQLAAAVRERTGGNPYWLVELLAATAGRDAAALLREPLPGHLRTAATPEPADLTAREQEVLGCLAAGMSNKQMARELDISIRTVAVHVSNLLRKTGSASRTEAALWAVRRG</sequence>
<evidence type="ECO:0000256" key="2">
    <source>
        <dbReference type="ARBA" id="ARBA00023125"/>
    </source>
</evidence>
<reference evidence="5 6" key="1">
    <citation type="submission" date="2021-01" db="EMBL/GenBank/DDBJ databases">
        <title>Whole genome shotgun sequence of Catellatospora bangladeshensis NBRC 107357.</title>
        <authorList>
            <person name="Komaki H."/>
            <person name="Tamura T."/>
        </authorList>
    </citation>
    <scope>NUCLEOTIDE SEQUENCE [LARGE SCALE GENOMIC DNA]</scope>
    <source>
        <strain evidence="5 6">NBRC 107357</strain>
    </source>
</reference>
<comment type="caution">
    <text evidence="5">The sequence shown here is derived from an EMBL/GenBank/DDBJ whole genome shotgun (WGS) entry which is preliminary data.</text>
</comment>
<dbReference type="PANTHER" id="PTHR44688:SF16">
    <property type="entry name" value="DNA-BINDING TRANSCRIPTIONAL ACTIVATOR DEVR_DOSR"/>
    <property type="match status" value="1"/>
</dbReference>
<keyword evidence="1" id="KW-0805">Transcription regulation</keyword>
<keyword evidence="6" id="KW-1185">Reference proteome</keyword>
<dbReference type="SUPFAM" id="SSF52540">
    <property type="entry name" value="P-loop containing nucleoside triphosphate hydrolases"/>
    <property type="match status" value="1"/>
</dbReference>
<dbReference type="Gene3D" id="1.10.10.10">
    <property type="entry name" value="Winged helix-like DNA-binding domain superfamily/Winged helix DNA-binding domain"/>
    <property type="match status" value="1"/>
</dbReference>
<dbReference type="PANTHER" id="PTHR44688">
    <property type="entry name" value="DNA-BINDING TRANSCRIPTIONAL ACTIVATOR DEVR_DOSR"/>
    <property type="match status" value="1"/>
</dbReference>
<protein>
    <recommendedName>
        <fullName evidence="4">HTH luxR-type domain-containing protein</fullName>
    </recommendedName>
</protein>
<dbReference type="InterPro" id="IPR036388">
    <property type="entry name" value="WH-like_DNA-bd_sf"/>
</dbReference>
<evidence type="ECO:0000259" key="4">
    <source>
        <dbReference type="PROSITE" id="PS50043"/>
    </source>
</evidence>
<organism evidence="5 6">
    <name type="scientific">Catellatospora bangladeshensis</name>
    <dbReference type="NCBI Taxonomy" id="310355"/>
    <lineage>
        <taxon>Bacteria</taxon>
        <taxon>Bacillati</taxon>
        <taxon>Actinomycetota</taxon>
        <taxon>Actinomycetes</taxon>
        <taxon>Micromonosporales</taxon>
        <taxon>Micromonosporaceae</taxon>
        <taxon>Catellatospora</taxon>
    </lineage>
</organism>
<evidence type="ECO:0000256" key="1">
    <source>
        <dbReference type="ARBA" id="ARBA00023015"/>
    </source>
</evidence>
<dbReference type="InterPro" id="IPR016032">
    <property type="entry name" value="Sig_transdc_resp-reg_C-effctor"/>
</dbReference>
<dbReference type="CDD" id="cd06170">
    <property type="entry name" value="LuxR_C_like"/>
    <property type="match status" value="1"/>
</dbReference>
<dbReference type="SUPFAM" id="SSF46894">
    <property type="entry name" value="C-terminal effector domain of the bipartite response regulators"/>
    <property type="match status" value="1"/>
</dbReference>
<name>A0A8J3NLB6_9ACTN</name>
<evidence type="ECO:0000313" key="5">
    <source>
        <dbReference type="EMBL" id="GIF83651.1"/>
    </source>
</evidence>
<dbReference type="InterPro" id="IPR041664">
    <property type="entry name" value="AAA_16"/>
</dbReference>